<dbReference type="Proteomes" id="UP000056419">
    <property type="component" value="Unassembled WGS sequence"/>
</dbReference>
<evidence type="ECO:0000313" key="6">
    <source>
        <dbReference type="Proteomes" id="UP000056419"/>
    </source>
</evidence>
<dbReference type="Proteomes" id="UP000283310">
    <property type="component" value="Unassembled WGS sequence"/>
</dbReference>
<dbReference type="Pfam" id="PF01569">
    <property type="entry name" value="PAP2"/>
    <property type="match status" value="1"/>
</dbReference>
<evidence type="ECO:0000313" key="7">
    <source>
        <dbReference type="Proteomes" id="UP000283310"/>
    </source>
</evidence>
<dbReference type="EMBL" id="QRTW01000002">
    <property type="protein sequence ID" value="RGR17388.1"/>
    <property type="molecule type" value="Genomic_DNA"/>
</dbReference>
<dbReference type="AlphaFoldDB" id="A0A108TCA3"/>
<dbReference type="EC" id="3.6.1.27" evidence="3"/>
<reference evidence="3" key="2">
    <citation type="submission" date="2016-01" db="EMBL/GenBank/DDBJ databases">
        <authorList>
            <person name="McClelland M."/>
            <person name="Jain A."/>
            <person name="Saraogi P."/>
            <person name="Mendelson R."/>
            <person name="Westerman R."/>
            <person name="SanMiguel P."/>
            <person name="Csonka L."/>
        </authorList>
    </citation>
    <scope>NUCLEOTIDE SEQUENCE</scope>
    <source>
        <strain evidence="3">CL09T03C01</strain>
    </source>
</reference>
<proteinExistence type="predicted"/>
<keyword evidence="1" id="KW-0472">Membrane</keyword>
<keyword evidence="1" id="KW-0812">Transmembrane</keyword>
<dbReference type="EMBL" id="LRGC01000002">
    <property type="protein sequence ID" value="KWR57166.1"/>
    <property type="molecule type" value="Genomic_DNA"/>
</dbReference>
<evidence type="ECO:0000313" key="4">
    <source>
        <dbReference type="EMBL" id="RGR17388.1"/>
    </source>
</evidence>
<dbReference type="RefSeq" id="WP_005654705.1">
    <property type="nucleotide sequence ID" value="NZ_FNOD01000012.1"/>
</dbReference>
<sequence>MILADVLSGLVETDTDLLLAINGWRAEWADYFMYAFSGKWIWVPLYAAILYVIVRNLHWKVAIGCVVAIALTIVFADQVGATVIRPVVCRLRPANLENPVSEFVQIVNGYRGGRYGFPSCHAANTFGLAFFLFYLFRNRALNWFIMLWAVVTCYSRSYLGVHYPGDLLVGAFVGFVGASLCYWLFSRLCKYRRKESYEHIYVPIWVGGITISGILAYALIRAML</sequence>
<dbReference type="Proteomes" id="UP000285150">
    <property type="component" value="Unassembled WGS sequence"/>
</dbReference>
<evidence type="ECO:0000313" key="5">
    <source>
        <dbReference type="EMBL" id="RGW31267.1"/>
    </source>
</evidence>
<dbReference type="STRING" id="46506.AA415_00622"/>
<feature type="transmembrane region" description="Helical" evidence="1">
    <location>
        <begin position="61"/>
        <end position="84"/>
    </location>
</feature>
<feature type="transmembrane region" description="Helical" evidence="1">
    <location>
        <begin position="167"/>
        <end position="188"/>
    </location>
</feature>
<reference evidence="7 8" key="3">
    <citation type="submission" date="2018-08" db="EMBL/GenBank/DDBJ databases">
        <title>A genome reference for cultivated species of the human gut microbiota.</title>
        <authorList>
            <person name="Zou Y."/>
            <person name="Xue W."/>
            <person name="Luo G."/>
        </authorList>
    </citation>
    <scope>NUCLEOTIDE SEQUENCE [LARGE SCALE GENOMIC DNA]</scope>
    <source>
        <strain evidence="5 8">AF12-7</strain>
        <strain evidence="4 7">AF26-20BH</strain>
    </source>
</reference>
<name>A0A108TCA3_BACSE</name>
<feature type="transmembrane region" description="Helical" evidence="1">
    <location>
        <begin position="115"/>
        <end position="136"/>
    </location>
</feature>
<reference evidence="3 6" key="1">
    <citation type="journal article" date="2016" name="BMC Genomics">
        <title>Type VI secretion systems of human gut Bacteroidales segregate into three genetic architectures, two of which are contained on mobile genetic elements.</title>
        <authorList>
            <person name="Coyne M.J."/>
            <person name="Roelofs K.G."/>
            <person name="Comstock L.E."/>
        </authorList>
    </citation>
    <scope>NUCLEOTIDE SEQUENCE [LARGE SCALE GENOMIC DNA]</scope>
    <source>
        <strain evidence="3 6">CL09T03C01</strain>
    </source>
</reference>
<evidence type="ECO:0000313" key="3">
    <source>
        <dbReference type="EMBL" id="KWR57166.1"/>
    </source>
</evidence>
<gene>
    <name evidence="3" type="primary">ybjG</name>
    <name evidence="3" type="ORF">AA415_00622</name>
    <name evidence="5" type="ORF">DWV77_17330</name>
    <name evidence="4" type="ORF">DWY65_02075</name>
</gene>
<evidence type="ECO:0000313" key="8">
    <source>
        <dbReference type="Proteomes" id="UP000285150"/>
    </source>
</evidence>
<dbReference type="CDD" id="cd03395">
    <property type="entry name" value="PAP2_like_4"/>
    <property type="match status" value="1"/>
</dbReference>
<comment type="caution">
    <text evidence="3">The sequence shown here is derived from an EMBL/GenBank/DDBJ whole genome shotgun (WGS) entry which is preliminary data.</text>
</comment>
<feature type="transmembrane region" description="Helical" evidence="1">
    <location>
        <begin position="31"/>
        <end position="54"/>
    </location>
</feature>
<dbReference type="PANTHER" id="PTHR14969:SF13">
    <property type="entry name" value="AT30094P"/>
    <property type="match status" value="1"/>
</dbReference>
<keyword evidence="3" id="KW-0378">Hydrolase</keyword>
<keyword evidence="1" id="KW-1133">Transmembrane helix</keyword>
<evidence type="ECO:0000259" key="2">
    <source>
        <dbReference type="SMART" id="SM00014"/>
    </source>
</evidence>
<keyword evidence="6" id="KW-1185">Reference proteome</keyword>
<dbReference type="SUPFAM" id="SSF48317">
    <property type="entry name" value="Acid phosphatase/Vanadium-dependent haloperoxidase"/>
    <property type="match status" value="1"/>
</dbReference>
<dbReference type="PATRIC" id="fig|46506.5.peg.667"/>
<dbReference type="SMART" id="SM00014">
    <property type="entry name" value="acidPPc"/>
    <property type="match status" value="1"/>
</dbReference>
<evidence type="ECO:0000256" key="1">
    <source>
        <dbReference type="SAM" id="Phobius"/>
    </source>
</evidence>
<dbReference type="GO" id="GO:0050380">
    <property type="term" value="F:undecaprenyl-diphosphatase activity"/>
    <property type="evidence" value="ECO:0007669"/>
    <property type="project" value="UniProtKB-EC"/>
</dbReference>
<dbReference type="InterPro" id="IPR036938">
    <property type="entry name" value="PAP2/HPO_sf"/>
</dbReference>
<accession>A0A108TCA3</accession>
<dbReference type="PANTHER" id="PTHR14969">
    <property type="entry name" value="SPHINGOSINE-1-PHOSPHATE PHOSPHOHYDROLASE"/>
    <property type="match status" value="1"/>
</dbReference>
<dbReference type="GeneID" id="31797075"/>
<dbReference type="Gene3D" id="1.20.144.10">
    <property type="entry name" value="Phosphatidic acid phosphatase type 2/haloperoxidase"/>
    <property type="match status" value="1"/>
</dbReference>
<organism evidence="3 6">
    <name type="scientific">Bacteroides stercoris</name>
    <dbReference type="NCBI Taxonomy" id="46506"/>
    <lineage>
        <taxon>Bacteria</taxon>
        <taxon>Pseudomonadati</taxon>
        <taxon>Bacteroidota</taxon>
        <taxon>Bacteroidia</taxon>
        <taxon>Bacteroidales</taxon>
        <taxon>Bacteroidaceae</taxon>
        <taxon>Bacteroides</taxon>
    </lineage>
</organism>
<protein>
    <submittedName>
        <fullName evidence="4">Phosphatase PAP2 family protein</fullName>
    </submittedName>
    <submittedName>
        <fullName evidence="3">Putative undecaprenyl-diphosphatase, YbjG-like</fullName>
        <ecNumber evidence="3">3.6.1.27</ecNumber>
    </submittedName>
</protein>
<dbReference type="InterPro" id="IPR000326">
    <property type="entry name" value="PAP2/HPO"/>
</dbReference>
<dbReference type="EMBL" id="QSAF01000036">
    <property type="protein sequence ID" value="RGW31267.1"/>
    <property type="molecule type" value="Genomic_DNA"/>
</dbReference>
<feature type="domain" description="Phosphatidic acid phosphatase type 2/haloperoxidase" evidence="2">
    <location>
        <begin position="63"/>
        <end position="182"/>
    </location>
</feature>
<feature type="transmembrane region" description="Helical" evidence="1">
    <location>
        <begin position="200"/>
        <end position="220"/>
    </location>
</feature>
<feature type="transmembrane region" description="Helical" evidence="1">
    <location>
        <begin position="143"/>
        <end position="161"/>
    </location>
</feature>